<dbReference type="InterPro" id="IPR006311">
    <property type="entry name" value="TAT_signal"/>
</dbReference>
<dbReference type="PANTHER" id="PTHR42779:SF1">
    <property type="entry name" value="PROTEIN YNJB"/>
    <property type="match status" value="1"/>
</dbReference>
<keyword evidence="2" id="KW-1185">Reference proteome</keyword>
<evidence type="ECO:0000313" key="1">
    <source>
        <dbReference type="EMBL" id="WIM93383.1"/>
    </source>
</evidence>
<dbReference type="EMBL" id="CP126980">
    <property type="protein sequence ID" value="WIM93383.1"/>
    <property type="molecule type" value="Genomic_DNA"/>
</dbReference>
<dbReference type="Proteomes" id="UP001240150">
    <property type="component" value="Chromosome"/>
</dbReference>
<dbReference type="SUPFAM" id="SSF53850">
    <property type="entry name" value="Periplasmic binding protein-like II"/>
    <property type="match status" value="1"/>
</dbReference>
<organism evidence="1 2">
    <name type="scientific">Actinoplanes oblitus</name>
    <dbReference type="NCBI Taxonomy" id="3040509"/>
    <lineage>
        <taxon>Bacteria</taxon>
        <taxon>Bacillati</taxon>
        <taxon>Actinomycetota</taxon>
        <taxon>Actinomycetes</taxon>
        <taxon>Micromonosporales</taxon>
        <taxon>Micromonosporaceae</taxon>
        <taxon>Actinoplanes</taxon>
    </lineage>
</organism>
<reference evidence="1 2" key="1">
    <citation type="submission" date="2023-06" db="EMBL/GenBank/DDBJ databases">
        <authorList>
            <person name="Yushchuk O."/>
            <person name="Binda E."/>
            <person name="Ruckert-Reed C."/>
            <person name="Fedorenko V."/>
            <person name="Kalinowski J."/>
            <person name="Marinelli F."/>
        </authorList>
    </citation>
    <scope>NUCLEOTIDE SEQUENCE [LARGE SCALE GENOMIC DNA]</scope>
    <source>
        <strain evidence="1 2">NRRL 3884</strain>
    </source>
</reference>
<dbReference type="InterPro" id="IPR006059">
    <property type="entry name" value="SBP"/>
</dbReference>
<accession>A0ABY8W6T7</accession>
<protein>
    <submittedName>
        <fullName evidence="1">Extracellular solute-binding protein</fullName>
    </submittedName>
</protein>
<dbReference type="PANTHER" id="PTHR42779">
    <property type="entry name" value="PROTEIN YNJB"/>
    <property type="match status" value="1"/>
</dbReference>
<dbReference type="PROSITE" id="PS51318">
    <property type="entry name" value="TAT"/>
    <property type="match status" value="1"/>
</dbReference>
<sequence length="402" mass="42404">MSPSRRQLLTLGAAAVTVAACSPPGSDTPSAGASGPIPDKPSKAVTLNILDVAGNLQLTQGMIDDFVARNGAVVERVTYQKATAPELVGKIKAQQAAGRVDVDLVLTGVDGLAGGIDQQLWVPLLPDYASRLPAMKDYLAGAAAMQKLAGQYGVTVTYYPSGPLIEYLPAKVATPPRTAPDLLAYAKANPGAVQYARPSNSGPGRTLLMGLPYLLGDANPKDPINGWNKTWDYLRQLGESITLYPSTTSETMKNLANGSAKIIASTTGWDINPRVLGTVPREAAIGTLTGFHWVTDAHYAAIPKGVGTDKQAAVLALLAWMLTPEQQAKAYDKGYFYPGPAIADVPITMAPPESQQAIRDYGRPEYAGLIAKNPIEVPLGAAALVAAFDRWDREIGGSKVKK</sequence>
<dbReference type="PROSITE" id="PS51257">
    <property type="entry name" value="PROKAR_LIPOPROTEIN"/>
    <property type="match status" value="1"/>
</dbReference>
<name>A0ABY8W6T7_9ACTN</name>
<gene>
    <name evidence="1" type="ORF">ACTOB_005360</name>
</gene>
<dbReference type="RefSeq" id="WP_284914590.1">
    <property type="nucleotide sequence ID" value="NZ_CP126980.1"/>
</dbReference>
<dbReference type="Pfam" id="PF13416">
    <property type="entry name" value="SBP_bac_8"/>
    <property type="match status" value="1"/>
</dbReference>
<dbReference type="Gene3D" id="3.40.190.10">
    <property type="entry name" value="Periplasmic binding protein-like II"/>
    <property type="match status" value="2"/>
</dbReference>
<proteinExistence type="predicted"/>
<evidence type="ECO:0000313" key="2">
    <source>
        <dbReference type="Proteomes" id="UP001240150"/>
    </source>
</evidence>